<dbReference type="InterPro" id="IPR009457">
    <property type="entry name" value="THH1/TOM1/TOM3_dom"/>
</dbReference>
<keyword evidence="4" id="KW-1185">Reference proteome</keyword>
<accession>A0A1D3D421</accession>
<name>A0A1D3D421_9EIME</name>
<dbReference type="InParanoid" id="A0A1D3D421"/>
<feature type="transmembrane region" description="Helical" evidence="1">
    <location>
        <begin position="114"/>
        <end position="135"/>
    </location>
</feature>
<feature type="domain" description="THH1/TOM1/TOM3" evidence="2">
    <location>
        <begin position="64"/>
        <end position="164"/>
    </location>
</feature>
<gene>
    <name evidence="3" type="ORF">cyc_06116</name>
</gene>
<dbReference type="Pfam" id="PF06454">
    <property type="entry name" value="THH1_TOM1-3_dom"/>
    <property type="match status" value="1"/>
</dbReference>
<feature type="transmembrane region" description="Helical" evidence="1">
    <location>
        <begin position="141"/>
        <end position="163"/>
    </location>
</feature>
<organism evidence="3 4">
    <name type="scientific">Cyclospora cayetanensis</name>
    <dbReference type="NCBI Taxonomy" id="88456"/>
    <lineage>
        <taxon>Eukaryota</taxon>
        <taxon>Sar</taxon>
        <taxon>Alveolata</taxon>
        <taxon>Apicomplexa</taxon>
        <taxon>Conoidasida</taxon>
        <taxon>Coccidia</taxon>
        <taxon>Eucoccidiorida</taxon>
        <taxon>Eimeriorina</taxon>
        <taxon>Eimeriidae</taxon>
        <taxon>Cyclospora</taxon>
    </lineage>
</organism>
<evidence type="ECO:0000259" key="2">
    <source>
        <dbReference type="Pfam" id="PF06454"/>
    </source>
</evidence>
<evidence type="ECO:0000313" key="4">
    <source>
        <dbReference type="Proteomes" id="UP000095192"/>
    </source>
</evidence>
<sequence>MRGEEPSFAFPPRALSLFGTAVLYHRVVMEGIGGPPSSQGNEGSAPADQTSADNGELAPTFNFSLDDEWIVYLLDSLPALIFCCAVSLVILFWARIYYAANLVAYPLFSRIHSVSSLILFASYAFCVAVAVLLQAKRAACAFLQGLEALLFGTEALAFLFYGIKASKR</sequence>
<evidence type="ECO:0000313" key="3">
    <source>
        <dbReference type="EMBL" id="OEH78208.1"/>
    </source>
</evidence>
<proteinExistence type="predicted"/>
<protein>
    <recommendedName>
        <fullName evidence="2">THH1/TOM1/TOM3 domain-containing protein</fullName>
    </recommendedName>
</protein>
<dbReference type="VEuPathDB" id="ToxoDB:cyc_06116"/>
<keyword evidence="1" id="KW-0472">Membrane</keyword>
<dbReference type="Proteomes" id="UP000095192">
    <property type="component" value="Unassembled WGS sequence"/>
</dbReference>
<comment type="caution">
    <text evidence="3">The sequence shown here is derived from an EMBL/GenBank/DDBJ whole genome shotgun (WGS) entry which is preliminary data.</text>
</comment>
<dbReference type="EMBL" id="JROU02000820">
    <property type="protein sequence ID" value="OEH78208.1"/>
    <property type="molecule type" value="Genomic_DNA"/>
</dbReference>
<reference evidence="3 4" key="1">
    <citation type="journal article" date="2016" name="BMC Genomics">
        <title>Comparative genomics reveals Cyclospora cayetanensis possesses coccidia-like metabolism and invasion components but unique surface antigens.</title>
        <authorList>
            <person name="Liu S."/>
            <person name="Wang L."/>
            <person name="Zheng H."/>
            <person name="Xu Z."/>
            <person name="Roellig D.M."/>
            <person name="Li N."/>
            <person name="Frace M.A."/>
            <person name="Tang K."/>
            <person name="Arrowood M.J."/>
            <person name="Moss D.M."/>
            <person name="Zhang L."/>
            <person name="Feng Y."/>
            <person name="Xiao L."/>
        </authorList>
    </citation>
    <scope>NUCLEOTIDE SEQUENCE [LARGE SCALE GENOMIC DNA]</scope>
    <source>
        <strain evidence="3 4">CHN_HEN01</strain>
    </source>
</reference>
<keyword evidence="1" id="KW-0812">Transmembrane</keyword>
<dbReference type="AlphaFoldDB" id="A0A1D3D421"/>
<feature type="transmembrane region" description="Helical" evidence="1">
    <location>
        <begin position="69"/>
        <end position="93"/>
    </location>
</feature>
<dbReference type="VEuPathDB" id="ToxoDB:LOC34622354"/>
<keyword evidence="1" id="KW-1133">Transmembrane helix</keyword>
<evidence type="ECO:0000256" key="1">
    <source>
        <dbReference type="SAM" id="Phobius"/>
    </source>
</evidence>